<comment type="caution">
    <text evidence="18">The sequence shown here is derived from an EMBL/GenBank/DDBJ whole genome shotgun (WGS) entry which is preliminary data.</text>
</comment>
<evidence type="ECO:0000256" key="3">
    <source>
        <dbReference type="ARBA" id="ARBA00022525"/>
    </source>
</evidence>
<feature type="binding site" evidence="13">
    <location>
        <position position="308"/>
    </location>
    <ligand>
        <name>Zn(2+)</name>
        <dbReference type="ChEBI" id="CHEBI:29105"/>
        <label>2</label>
    </ligand>
</feature>
<dbReference type="GO" id="GO:0016798">
    <property type="term" value="F:hydrolase activity, acting on glycosyl bonds"/>
    <property type="evidence" value="ECO:0007669"/>
    <property type="project" value="UniProtKB-KW"/>
</dbReference>
<dbReference type="GO" id="GO:0046513">
    <property type="term" value="P:ceramide biosynthetic process"/>
    <property type="evidence" value="ECO:0007669"/>
    <property type="project" value="TreeGrafter"/>
</dbReference>
<dbReference type="CDD" id="cd00842">
    <property type="entry name" value="MPP_ASMase"/>
    <property type="match status" value="1"/>
</dbReference>
<dbReference type="EMBL" id="JADBJN010000003">
    <property type="protein sequence ID" value="KAG5672940.1"/>
    <property type="molecule type" value="Genomic_DNA"/>
</dbReference>
<evidence type="ECO:0000256" key="16">
    <source>
        <dbReference type="SAM" id="SignalP"/>
    </source>
</evidence>
<evidence type="ECO:0000256" key="1">
    <source>
        <dbReference type="ARBA" id="ARBA00004613"/>
    </source>
</evidence>
<organism evidence="18 19">
    <name type="scientific">Polypedilum vanderplanki</name>
    <name type="common">Sleeping chironomid midge</name>
    <dbReference type="NCBI Taxonomy" id="319348"/>
    <lineage>
        <taxon>Eukaryota</taxon>
        <taxon>Metazoa</taxon>
        <taxon>Ecdysozoa</taxon>
        <taxon>Arthropoda</taxon>
        <taxon>Hexapoda</taxon>
        <taxon>Insecta</taxon>
        <taxon>Pterygota</taxon>
        <taxon>Neoptera</taxon>
        <taxon>Endopterygota</taxon>
        <taxon>Diptera</taxon>
        <taxon>Nematocera</taxon>
        <taxon>Chironomoidea</taxon>
        <taxon>Chironomidae</taxon>
        <taxon>Chironominae</taxon>
        <taxon>Polypedilum</taxon>
        <taxon>Polypedilum</taxon>
    </lineage>
</organism>
<feature type="binding site" evidence="13">
    <location>
        <position position="195"/>
    </location>
    <ligand>
        <name>Zn(2+)</name>
        <dbReference type="ChEBI" id="CHEBI:29105"/>
        <label>1</label>
    </ligand>
</feature>
<dbReference type="GO" id="GO:0005615">
    <property type="term" value="C:extracellular space"/>
    <property type="evidence" value="ECO:0007669"/>
    <property type="project" value="TreeGrafter"/>
</dbReference>
<gene>
    <name evidence="18" type="ORF">PVAND_003027</name>
</gene>
<dbReference type="InterPro" id="IPR004843">
    <property type="entry name" value="Calcineurin-like_PHP"/>
</dbReference>
<dbReference type="PIRSF" id="PIRSF000948">
    <property type="entry name" value="Sphingomy_PDE"/>
    <property type="match status" value="1"/>
</dbReference>
<evidence type="ECO:0000313" key="18">
    <source>
        <dbReference type="EMBL" id="KAG5672940.1"/>
    </source>
</evidence>
<dbReference type="AlphaFoldDB" id="A0A9J6BST8"/>
<dbReference type="InterPro" id="IPR029052">
    <property type="entry name" value="Metallo-depent_PP-like"/>
</dbReference>
<keyword evidence="19" id="KW-1185">Reference proteome</keyword>
<dbReference type="SUPFAM" id="SSF56300">
    <property type="entry name" value="Metallo-dependent phosphatases"/>
    <property type="match status" value="1"/>
</dbReference>
<keyword evidence="4 13" id="KW-0479">Metal-binding</keyword>
<evidence type="ECO:0000259" key="17">
    <source>
        <dbReference type="PROSITE" id="PS50015"/>
    </source>
</evidence>
<keyword evidence="7 13" id="KW-0862">Zinc</keyword>
<comment type="similarity">
    <text evidence="2 12">Belongs to the acid sphingomyelinase family.</text>
</comment>
<evidence type="ECO:0000256" key="14">
    <source>
        <dbReference type="PIRSR" id="PIRSR000948-2"/>
    </source>
</evidence>
<name>A0A9J6BST8_POLVA</name>
<dbReference type="GO" id="GO:0005764">
    <property type="term" value="C:lysosome"/>
    <property type="evidence" value="ECO:0007669"/>
    <property type="project" value="TreeGrafter"/>
</dbReference>
<dbReference type="GO" id="GO:0016020">
    <property type="term" value="C:membrane"/>
    <property type="evidence" value="ECO:0007669"/>
    <property type="project" value="GOC"/>
</dbReference>
<evidence type="ECO:0000256" key="7">
    <source>
        <dbReference type="ARBA" id="ARBA00022833"/>
    </source>
</evidence>
<evidence type="ECO:0000256" key="9">
    <source>
        <dbReference type="ARBA" id="ARBA00023180"/>
    </source>
</evidence>
<feature type="disulfide bond" evidence="14">
    <location>
        <begin position="214"/>
        <end position="239"/>
    </location>
</feature>
<keyword evidence="3" id="KW-0964">Secreted</keyword>
<keyword evidence="6 12" id="KW-0378">Hydrolase</keyword>
<dbReference type="Gene3D" id="3.60.21.10">
    <property type="match status" value="2"/>
</dbReference>
<evidence type="ECO:0000256" key="12">
    <source>
        <dbReference type="PIRNR" id="PIRNR000948"/>
    </source>
</evidence>
<comment type="subcellular location">
    <subcellularLocation>
        <location evidence="1">Secreted</location>
    </subcellularLocation>
</comment>
<accession>A0A9J6BST8</accession>
<dbReference type="Proteomes" id="UP001107558">
    <property type="component" value="Chromosome 3"/>
</dbReference>
<dbReference type="GO" id="GO:0046872">
    <property type="term" value="F:metal ion binding"/>
    <property type="evidence" value="ECO:0007669"/>
    <property type="project" value="UniProtKB-KW"/>
</dbReference>
<evidence type="ECO:0000256" key="8">
    <source>
        <dbReference type="ARBA" id="ARBA00023157"/>
    </source>
</evidence>
<reference evidence="18" key="1">
    <citation type="submission" date="2021-03" db="EMBL/GenBank/DDBJ databases">
        <title>Chromosome level genome of the anhydrobiotic midge Polypedilum vanderplanki.</title>
        <authorList>
            <person name="Yoshida Y."/>
            <person name="Kikawada T."/>
            <person name="Gusev O."/>
        </authorList>
    </citation>
    <scope>NUCLEOTIDE SEQUENCE</scope>
    <source>
        <strain evidence="18">NIAS01</strain>
        <tissue evidence="18">Whole body or cell culture</tissue>
    </source>
</reference>
<dbReference type="OrthoDB" id="282973at2759"/>
<feature type="signal peptide" evidence="16">
    <location>
        <begin position="1"/>
        <end position="18"/>
    </location>
</feature>
<proteinExistence type="inferred from homology"/>
<keyword evidence="10 12" id="KW-0326">Glycosidase</keyword>
<evidence type="ECO:0000256" key="10">
    <source>
        <dbReference type="ARBA" id="ARBA00023295"/>
    </source>
</evidence>
<protein>
    <recommendedName>
        <fullName evidence="12">Sphingomyelin phosphodiesterase</fullName>
        <ecNumber evidence="12">3.1.4.12</ecNumber>
    </recommendedName>
</protein>
<feature type="disulfide bond" evidence="14">
    <location>
        <begin position="105"/>
        <end position="116"/>
    </location>
</feature>
<evidence type="ECO:0000256" key="2">
    <source>
        <dbReference type="ARBA" id="ARBA00008234"/>
    </source>
</evidence>
<dbReference type="GO" id="GO:0061750">
    <property type="term" value="F:acid sphingomyelin phosphodiesterase activity"/>
    <property type="evidence" value="ECO:0007669"/>
    <property type="project" value="TreeGrafter"/>
</dbReference>
<comment type="catalytic activity">
    <reaction evidence="11">
        <text>a sphingomyelin + H2O = phosphocholine + an N-acylsphing-4-enine + H(+)</text>
        <dbReference type="Rhea" id="RHEA:19253"/>
        <dbReference type="ChEBI" id="CHEBI:15377"/>
        <dbReference type="ChEBI" id="CHEBI:15378"/>
        <dbReference type="ChEBI" id="CHEBI:17636"/>
        <dbReference type="ChEBI" id="CHEBI:52639"/>
        <dbReference type="ChEBI" id="CHEBI:295975"/>
        <dbReference type="EC" id="3.1.4.12"/>
    </reaction>
    <physiologicalReaction direction="left-to-right" evidence="11">
        <dbReference type="Rhea" id="RHEA:19254"/>
    </physiologicalReaction>
</comment>
<evidence type="ECO:0000313" key="19">
    <source>
        <dbReference type="Proteomes" id="UP001107558"/>
    </source>
</evidence>
<sequence length="609" mass="70460">MWAIKFLFFAIICREAFSGIRISEEKIASFKNRVLELKNDLDEQKISTKAARIIESIPISSRKDSSSLQFYACNACQSVIDEFMYIRRVELFNDTDLIEIAIDVCSVFEFQSEKICSSIINYYAPTIIYIIDNRPDLTADTVCKFLLNDGDCANPYNDNILEFSISIDDSSTNKIPEVMKTNNKDLVIVHITDIHVDLKYQENSLAKCKDFACCRDNTIKTNTTWSQQFAGFWGSYHHCDTPLRAVENAFRQIVKQHPKIDAVYFTGDVVDHHIYDTTIDGMKNSLSAVYNLINEIFGQISVYPILGNHENQNLFAPLYIDAPSYSTQWLYDHVVDLWKNTLTNDSLQTVKDGGYYTELIKPGLRIIALNNNLCFIYNFWLLFDVEPIREQFQWLHDTLLEAEEAGERVHILAHIPSGIDTYHEICSREYQKIVERFHKIIAAQFNGHTEFFEFYLTYKTTNISNPIALTFNGGALASYSRKNRNYIVYNVSGGNFEVTDAELWTYNLTLANEKGKLKEPLWFRQFSLRKQFNLLNLSVTTMNELFQEMAKNSSIFDQYWRMKIKNSDLFLEMGCDSECFHDTLCEIITSDNTNAILCDNLMDKSKQLH</sequence>
<dbReference type="SUPFAM" id="SSF47862">
    <property type="entry name" value="Saposin"/>
    <property type="match status" value="1"/>
</dbReference>
<evidence type="ECO:0000256" key="6">
    <source>
        <dbReference type="ARBA" id="ARBA00022801"/>
    </source>
</evidence>
<feature type="binding site" evidence="13">
    <location>
        <position position="268"/>
    </location>
    <ligand>
        <name>Zn(2+)</name>
        <dbReference type="ChEBI" id="CHEBI:29105"/>
        <label>1</label>
    </ligand>
</feature>
<feature type="binding site" evidence="13">
    <location>
        <position position="414"/>
    </location>
    <ligand>
        <name>Zn(2+)</name>
        <dbReference type="ChEBI" id="CHEBI:29105"/>
        <label>2</label>
    </ligand>
</feature>
<dbReference type="InterPro" id="IPR011160">
    <property type="entry name" value="Sphingomy_PDE"/>
</dbReference>
<evidence type="ECO:0000256" key="15">
    <source>
        <dbReference type="SAM" id="Coils"/>
    </source>
</evidence>
<feature type="binding site" evidence="13">
    <location>
        <position position="268"/>
    </location>
    <ligand>
        <name>Zn(2+)</name>
        <dbReference type="ChEBI" id="CHEBI:29105"/>
        <label>2</label>
    </ligand>
</feature>
<evidence type="ECO:0000256" key="5">
    <source>
        <dbReference type="ARBA" id="ARBA00022729"/>
    </source>
</evidence>
<evidence type="ECO:0000256" key="11">
    <source>
        <dbReference type="ARBA" id="ARBA00047268"/>
    </source>
</evidence>
<feature type="binding site" evidence="13">
    <location>
        <position position="448"/>
    </location>
    <ligand>
        <name>Zn(2+)</name>
        <dbReference type="ChEBI" id="CHEBI:29105"/>
        <label>2</label>
    </ligand>
</feature>
<keyword evidence="15" id="KW-0175">Coiled coil</keyword>
<feature type="disulfide bond" evidence="14">
    <location>
        <begin position="575"/>
        <end position="579"/>
    </location>
</feature>
<keyword evidence="5 16" id="KW-0732">Signal</keyword>
<dbReference type="PANTHER" id="PTHR10340:SF29">
    <property type="entry name" value="SPHINGOMYELIN PHOSPHODIESTERASE"/>
    <property type="match status" value="1"/>
</dbReference>
<keyword evidence="9" id="KW-0325">Glycoprotein</keyword>
<dbReference type="EC" id="3.1.4.12" evidence="12"/>
<feature type="disulfide bond" evidence="14">
    <location>
        <begin position="73"/>
        <end position="152"/>
    </location>
</feature>
<feature type="chain" id="PRO_5039927689" description="Sphingomyelin phosphodiesterase" evidence="16">
    <location>
        <begin position="19"/>
        <end position="609"/>
    </location>
</feature>
<comment type="cofactor">
    <cofactor evidence="13">
        <name>Zn(2+)</name>
        <dbReference type="ChEBI" id="CHEBI:29105"/>
    </cofactor>
    <text evidence="13">Binds 2 Zn(2+) ions per subunit.</text>
</comment>
<feature type="coiled-coil region" evidence="15">
    <location>
        <begin position="20"/>
        <end position="47"/>
    </location>
</feature>
<comment type="function">
    <text evidence="12">Converts sphingomyelin to ceramide.</text>
</comment>
<dbReference type="InterPro" id="IPR011001">
    <property type="entry name" value="Saposin-like"/>
</dbReference>
<evidence type="ECO:0000256" key="4">
    <source>
        <dbReference type="ARBA" id="ARBA00022723"/>
    </source>
</evidence>
<feature type="domain" description="Saposin B-type" evidence="17">
    <location>
        <begin position="69"/>
        <end position="156"/>
    </location>
</feature>
<feature type="disulfide bond" evidence="14">
    <location>
        <begin position="208"/>
        <end position="213"/>
    </location>
</feature>
<keyword evidence="8 14" id="KW-1015">Disulfide bond</keyword>
<dbReference type="PANTHER" id="PTHR10340">
    <property type="entry name" value="SPHINGOMYELIN PHOSPHODIESTERASE"/>
    <property type="match status" value="1"/>
</dbReference>
<feature type="binding site" evidence="13">
    <location>
        <position position="193"/>
    </location>
    <ligand>
        <name>Zn(2+)</name>
        <dbReference type="ChEBI" id="CHEBI:29105"/>
        <label>1</label>
    </ligand>
</feature>
<dbReference type="GO" id="GO:0006685">
    <property type="term" value="P:sphingomyelin catabolic process"/>
    <property type="evidence" value="ECO:0007669"/>
    <property type="project" value="UniProtKB-UniRule"/>
</dbReference>
<dbReference type="InterPro" id="IPR041805">
    <property type="entry name" value="ASMase/PPN1_MPP"/>
</dbReference>
<dbReference type="Pfam" id="PF00149">
    <property type="entry name" value="Metallophos"/>
    <property type="match status" value="1"/>
</dbReference>
<dbReference type="InterPro" id="IPR008139">
    <property type="entry name" value="SaposinB_dom"/>
</dbReference>
<evidence type="ECO:0000256" key="13">
    <source>
        <dbReference type="PIRSR" id="PIRSR000948-1"/>
    </source>
</evidence>
<dbReference type="PROSITE" id="PS50015">
    <property type="entry name" value="SAP_B"/>
    <property type="match status" value="1"/>
</dbReference>